<proteinExistence type="predicted"/>
<evidence type="ECO:0000313" key="1">
    <source>
        <dbReference type="EnsemblMetazoa" id="PPAI000175-PA"/>
    </source>
</evidence>
<dbReference type="EnsemblMetazoa" id="PPAI000175-RA">
    <property type="protein sequence ID" value="PPAI000175-PA"/>
    <property type="gene ID" value="PPAI000175"/>
</dbReference>
<dbReference type="Proteomes" id="UP000092462">
    <property type="component" value="Unassembled WGS sequence"/>
</dbReference>
<dbReference type="EMBL" id="AJVK01009225">
    <property type="status" value="NOT_ANNOTATED_CDS"/>
    <property type="molecule type" value="Genomic_DNA"/>
</dbReference>
<reference evidence="1" key="1">
    <citation type="submission" date="2022-08" db="UniProtKB">
        <authorList>
            <consortium name="EnsemblMetazoa"/>
        </authorList>
    </citation>
    <scope>IDENTIFICATION</scope>
    <source>
        <strain evidence="1">Israel</strain>
    </source>
</reference>
<dbReference type="AlphaFoldDB" id="A0A1B0GM11"/>
<organism evidence="1 2">
    <name type="scientific">Phlebotomus papatasi</name>
    <name type="common">Sandfly</name>
    <dbReference type="NCBI Taxonomy" id="29031"/>
    <lineage>
        <taxon>Eukaryota</taxon>
        <taxon>Metazoa</taxon>
        <taxon>Ecdysozoa</taxon>
        <taxon>Arthropoda</taxon>
        <taxon>Hexapoda</taxon>
        <taxon>Insecta</taxon>
        <taxon>Pterygota</taxon>
        <taxon>Neoptera</taxon>
        <taxon>Endopterygota</taxon>
        <taxon>Diptera</taxon>
        <taxon>Nematocera</taxon>
        <taxon>Psychodoidea</taxon>
        <taxon>Psychodidae</taxon>
        <taxon>Phlebotomus</taxon>
        <taxon>Phlebotomus</taxon>
    </lineage>
</organism>
<name>A0A1B0GM11_PHLPP</name>
<dbReference type="VEuPathDB" id="VectorBase:PPAI000175"/>
<sequence length="108" mass="12177">MFYVLHRINNKPDAVLPLRTDGCINGTITDFVGNSSDDSKENFWLFEISFIYYGLIGTLSGICIGYLTSLLTGGNTVEDQRLLAPFLRRKVLSEEEITLQREPINVCD</sequence>
<keyword evidence="2" id="KW-1185">Reference proteome</keyword>
<accession>A0A1B0GM11</accession>
<protein>
    <submittedName>
        <fullName evidence="1">Uncharacterized protein</fullName>
    </submittedName>
</protein>
<dbReference type="VEuPathDB" id="VectorBase:PPAPM1_009240"/>
<evidence type="ECO:0000313" key="2">
    <source>
        <dbReference type="Proteomes" id="UP000092462"/>
    </source>
</evidence>
<dbReference type="EMBL" id="AJVK01009226">
    <property type="status" value="NOT_ANNOTATED_CDS"/>
    <property type="molecule type" value="Genomic_DNA"/>
</dbReference>